<name>A0AAW9HY11_9ACTO</name>
<dbReference type="InterPro" id="IPR043519">
    <property type="entry name" value="NT_sf"/>
</dbReference>
<comment type="subunit">
    <text evidence="2">Interacts with ribosomal protein uL14 (rplN).</text>
</comment>
<dbReference type="RefSeq" id="WP_022866826.1">
    <property type="nucleotide sequence ID" value="NZ_JAWNFQ010000009.1"/>
</dbReference>
<dbReference type="PANTHER" id="PTHR21043">
    <property type="entry name" value="IOJAP SUPERFAMILY ORTHOLOG"/>
    <property type="match status" value="1"/>
</dbReference>
<dbReference type="Pfam" id="PF02410">
    <property type="entry name" value="RsfS"/>
    <property type="match status" value="1"/>
</dbReference>
<dbReference type="NCBIfam" id="TIGR00090">
    <property type="entry name" value="rsfS_iojap_ybeB"/>
    <property type="match status" value="1"/>
</dbReference>
<dbReference type="EMBL" id="JAWNGA010000012">
    <property type="protein sequence ID" value="MDY5133490.1"/>
    <property type="molecule type" value="Genomic_DNA"/>
</dbReference>
<protein>
    <recommendedName>
        <fullName evidence="2">Ribosomal silencing factor RsfS</fullName>
    </recommendedName>
</protein>
<dbReference type="GO" id="GO:0090071">
    <property type="term" value="P:negative regulation of ribosome biogenesis"/>
    <property type="evidence" value="ECO:0007669"/>
    <property type="project" value="UniProtKB-UniRule"/>
</dbReference>
<evidence type="ECO:0000256" key="1">
    <source>
        <dbReference type="ARBA" id="ARBA00010574"/>
    </source>
</evidence>
<evidence type="ECO:0000313" key="6">
    <source>
        <dbReference type="Proteomes" id="UP001281731"/>
    </source>
</evidence>
<keyword evidence="5" id="KW-1185">Reference proteome</keyword>
<comment type="similarity">
    <text evidence="1 2">Belongs to the Iojap/RsfS family.</text>
</comment>
<evidence type="ECO:0000313" key="4">
    <source>
        <dbReference type="EMBL" id="MDY5155335.1"/>
    </source>
</evidence>
<dbReference type="GO" id="GO:0042256">
    <property type="term" value="P:cytosolic ribosome assembly"/>
    <property type="evidence" value="ECO:0007669"/>
    <property type="project" value="UniProtKB-UniRule"/>
</dbReference>
<gene>
    <name evidence="2 4" type="primary">rsfS</name>
    <name evidence="4" type="ORF">R6G80_06305</name>
    <name evidence="3" type="ORF">R6G86_07030</name>
</gene>
<comment type="caution">
    <text evidence="4">The sequence shown here is derived from an EMBL/GenBank/DDBJ whole genome shotgun (WGS) entry which is preliminary data.</text>
</comment>
<organism evidence="4 6">
    <name type="scientific">Actinotignum urinale</name>
    <dbReference type="NCBI Taxonomy" id="190146"/>
    <lineage>
        <taxon>Bacteria</taxon>
        <taxon>Bacillati</taxon>
        <taxon>Actinomycetota</taxon>
        <taxon>Actinomycetes</taxon>
        <taxon>Actinomycetales</taxon>
        <taxon>Actinomycetaceae</taxon>
        <taxon>Actinotignum</taxon>
    </lineage>
</organism>
<dbReference type="Proteomes" id="UP001275049">
    <property type="component" value="Unassembled WGS sequence"/>
</dbReference>
<comment type="subcellular location">
    <subcellularLocation>
        <location evidence="2">Cytoplasm</location>
    </subcellularLocation>
</comment>
<comment type="function">
    <text evidence="2">Functions as a ribosomal silencing factor. Interacts with ribosomal protein uL14 (rplN), blocking formation of intersubunit bridge B8. Prevents association of the 30S and 50S ribosomal subunits and the formation of functional ribosomes, thus repressing translation.</text>
</comment>
<dbReference type="GO" id="GO:0017148">
    <property type="term" value="P:negative regulation of translation"/>
    <property type="evidence" value="ECO:0007669"/>
    <property type="project" value="UniProtKB-UniRule"/>
</dbReference>
<dbReference type="AlphaFoldDB" id="A0AAW9HY11"/>
<keyword evidence="2" id="KW-0810">Translation regulation</keyword>
<evidence type="ECO:0000313" key="5">
    <source>
        <dbReference type="Proteomes" id="UP001275049"/>
    </source>
</evidence>
<evidence type="ECO:0000313" key="3">
    <source>
        <dbReference type="EMBL" id="MDY5133490.1"/>
    </source>
</evidence>
<accession>A0AAW9HY11</accession>
<reference evidence="4 5" key="1">
    <citation type="submission" date="2023-10" db="EMBL/GenBank/DDBJ databases">
        <title>Whole Genome based description of the genera Actinobaculum and Actinotignum reveals a complex phylogenetic relationship within the species included in the genus Actinotignum.</title>
        <authorList>
            <person name="Jensen C.S."/>
            <person name="Dargis R."/>
            <person name="Kemp M."/>
            <person name="Christensen J.J."/>
        </authorList>
    </citation>
    <scope>NUCLEOTIDE SEQUENCE</scope>
    <source>
        <strain evidence="4">SLA_B511</strain>
        <strain evidence="3 5">SLA_B974</strain>
    </source>
</reference>
<dbReference type="Proteomes" id="UP001281731">
    <property type="component" value="Unassembled WGS sequence"/>
</dbReference>
<proteinExistence type="inferred from homology"/>
<sequence length="123" mass="13488">MSASAESIELTHIAASAAADKKATFIQALDVSERFAISDVFLIASGSAEPQVKAIVDEIEDKLSEAGATLLRREGMNAELRWVLLDYGELIVHVQRDEDRDEYALARLWGDCPVIDLQLDGEV</sequence>
<dbReference type="GO" id="GO:0043023">
    <property type="term" value="F:ribosomal large subunit binding"/>
    <property type="evidence" value="ECO:0007669"/>
    <property type="project" value="TreeGrafter"/>
</dbReference>
<dbReference type="PANTHER" id="PTHR21043:SF0">
    <property type="entry name" value="MITOCHONDRIAL ASSEMBLY OF RIBOSOMAL LARGE SUBUNIT PROTEIN 1"/>
    <property type="match status" value="1"/>
</dbReference>
<dbReference type="HAMAP" id="MF_01477">
    <property type="entry name" value="Iojap_RsfS"/>
    <property type="match status" value="1"/>
</dbReference>
<evidence type="ECO:0000256" key="2">
    <source>
        <dbReference type="HAMAP-Rule" id="MF_01477"/>
    </source>
</evidence>
<dbReference type="Gene3D" id="3.30.460.10">
    <property type="entry name" value="Beta Polymerase, domain 2"/>
    <property type="match status" value="1"/>
</dbReference>
<keyword evidence="2" id="KW-0678">Repressor</keyword>
<dbReference type="EMBL" id="JAWNGC010000007">
    <property type="protein sequence ID" value="MDY5155335.1"/>
    <property type="molecule type" value="Genomic_DNA"/>
</dbReference>
<keyword evidence="2" id="KW-0963">Cytoplasm</keyword>
<dbReference type="InterPro" id="IPR004394">
    <property type="entry name" value="Iojap/RsfS/C7orf30"/>
</dbReference>
<dbReference type="SUPFAM" id="SSF81301">
    <property type="entry name" value="Nucleotidyltransferase"/>
    <property type="match status" value="1"/>
</dbReference>
<dbReference type="GO" id="GO:0005737">
    <property type="term" value="C:cytoplasm"/>
    <property type="evidence" value="ECO:0007669"/>
    <property type="project" value="UniProtKB-SubCell"/>
</dbReference>